<dbReference type="Gene3D" id="3.40.50.10320">
    <property type="entry name" value="LmbE-like"/>
    <property type="match status" value="1"/>
</dbReference>
<dbReference type="InterPro" id="IPR024078">
    <property type="entry name" value="LmbE-like_dom_sf"/>
</dbReference>
<dbReference type="RefSeq" id="WP_092314561.1">
    <property type="nucleotide sequence ID" value="NZ_FNTJ01000001.1"/>
</dbReference>
<dbReference type="GO" id="GO:0016811">
    <property type="term" value="F:hydrolase activity, acting on carbon-nitrogen (but not peptide) bonds, in linear amides"/>
    <property type="evidence" value="ECO:0007669"/>
    <property type="project" value="TreeGrafter"/>
</dbReference>
<dbReference type="SUPFAM" id="SSF102588">
    <property type="entry name" value="LmbE-like"/>
    <property type="match status" value="1"/>
</dbReference>
<protein>
    <submittedName>
        <fullName evidence="1">N-acetylglucosaminyl deacetylase, LmbE family</fullName>
    </submittedName>
</protein>
<keyword evidence="2" id="KW-1185">Reference proteome</keyword>
<organism evidence="1 2">
    <name type="scientific">Pseudomonas saponiphila</name>
    <dbReference type="NCBI Taxonomy" id="556534"/>
    <lineage>
        <taxon>Bacteria</taxon>
        <taxon>Pseudomonadati</taxon>
        <taxon>Pseudomonadota</taxon>
        <taxon>Gammaproteobacteria</taxon>
        <taxon>Pseudomonadales</taxon>
        <taxon>Pseudomonadaceae</taxon>
        <taxon>Pseudomonas</taxon>
    </lineage>
</organism>
<dbReference type="InterPro" id="IPR003737">
    <property type="entry name" value="GlcNAc_PI_deacetylase-related"/>
</dbReference>
<evidence type="ECO:0000313" key="1">
    <source>
        <dbReference type="EMBL" id="SEB95661.1"/>
    </source>
</evidence>
<dbReference type="EMBL" id="FNTJ01000001">
    <property type="protein sequence ID" value="SEB95661.1"/>
    <property type="molecule type" value="Genomic_DNA"/>
</dbReference>
<dbReference type="PANTHER" id="PTHR12993:SF29">
    <property type="entry name" value="BLR3841 PROTEIN"/>
    <property type="match status" value="1"/>
</dbReference>
<proteinExistence type="predicted"/>
<accession>A0A1H4NKB5</accession>
<reference evidence="2" key="1">
    <citation type="submission" date="2016-10" db="EMBL/GenBank/DDBJ databases">
        <authorList>
            <person name="Varghese N."/>
            <person name="Submissions S."/>
        </authorList>
    </citation>
    <scope>NUCLEOTIDE SEQUENCE [LARGE SCALE GENOMIC DNA]</scope>
    <source>
        <strain evidence="2">DSM 9751</strain>
    </source>
</reference>
<dbReference type="Pfam" id="PF02585">
    <property type="entry name" value="PIG-L"/>
    <property type="match status" value="1"/>
</dbReference>
<dbReference type="AlphaFoldDB" id="A0A1H4NKB5"/>
<dbReference type="Proteomes" id="UP000198982">
    <property type="component" value="Unassembled WGS sequence"/>
</dbReference>
<sequence length="252" mass="28117">MKAIPAIDSSWPSQIWNSARQLAEVPAINLANLVPPGSRAVIVAPHPGDEVVASGGLLQVLAHHGHPLQLISISDGSASHPGSERWPKRRLSVFRPQESAEALRRLGLPLHSLKWIRGGFADNALSGREQQLVPFISRYLRDSDVVFSTWRADGNLDHEAVGRATAKAAALVGARFYEIPLWAWHWSSREEHQIPWQRARKLRLDTWTVARKRHAAHAYASQLQGEPEIGLEPSLSPVLLERLRLPYEIILM</sequence>
<gene>
    <name evidence="1" type="ORF">SAMN05216178_2900</name>
</gene>
<dbReference type="PANTHER" id="PTHR12993">
    <property type="entry name" value="N-ACETYLGLUCOSAMINYL-PHOSPHATIDYLINOSITOL DE-N-ACETYLASE-RELATED"/>
    <property type="match status" value="1"/>
</dbReference>
<evidence type="ECO:0000313" key="2">
    <source>
        <dbReference type="Proteomes" id="UP000198982"/>
    </source>
</evidence>
<name>A0A1H4NKB5_9PSED</name>